<reference evidence="1" key="1">
    <citation type="submission" date="2022-08" db="UniProtKB">
        <authorList>
            <consortium name="EnsemblMetazoa"/>
        </authorList>
    </citation>
    <scope>IDENTIFICATION</scope>
    <source>
        <strain evidence="1">EBRO</strain>
    </source>
</reference>
<proteinExistence type="predicted"/>
<dbReference type="EnsemblMetazoa" id="AATE011307-RA">
    <property type="protein sequence ID" value="AATE011307-PA.1"/>
    <property type="gene ID" value="AATE011307"/>
</dbReference>
<organism evidence="1">
    <name type="scientific">Anopheles atroparvus</name>
    <name type="common">European mosquito</name>
    <dbReference type="NCBI Taxonomy" id="41427"/>
    <lineage>
        <taxon>Eukaryota</taxon>
        <taxon>Metazoa</taxon>
        <taxon>Ecdysozoa</taxon>
        <taxon>Arthropoda</taxon>
        <taxon>Hexapoda</taxon>
        <taxon>Insecta</taxon>
        <taxon>Pterygota</taxon>
        <taxon>Neoptera</taxon>
        <taxon>Endopterygota</taxon>
        <taxon>Diptera</taxon>
        <taxon>Nematocera</taxon>
        <taxon>Culicoidea</taxon>
        <taxon>Culicidae</taxon>
        <taxon>Anophelinae</taxon>
        <taxon>Anopheles</taxon>
    </lineage>
</organism>
<evidence type="ECO:0000313" key="1">
    <source>
        <dbReference type="EnsemblMetazoa" id="AATE011307-PA.1"/>
    </source>
</evidence>
<protein>
    <submittedName>
        <fullName evidence="1">Uncharacterized protein</fullName>
    </submittedName>
</protein>
<name>A0A182J4Q2_ANOAO</name>
<dbReference type="VEuPathDB" id="VectorBase:AATE011307"/>
<sequence length="334" mass="34649">MPISAAFCRHYRPQQKNRPPYVKLRTLLAQRELAKRKQSLDGGINVTERGDQGLQVGLPVDEAHRRQLLELRSRSSGGMFVSAVPAAIPPTMRAINSENSASLFGGGPAGVLAPAFVVVVVPPAVPLVLVVVAGGAPGIGGMPIEVIRPGAAERSCSMPCWIWRIALSACGLVTICCTSGFCIWRSSCGIMVRICSCSAGLLAISGFWAIRFAAMAGSAASASIMLRVVCELSMLDMTDGLSLICCSRLCIAGVLSSPSGVPAASVVAPPAAPVVPARAVPVPLPPALHGFGRGLRFSVPCCGLAPPPVAPPAPAVPEYGLRKVAFIIGSWISR</sequence>
<accession>A0A182J4Q2</accession>
<dbReference type="AlphaFoldDB" id="A0A182J4Q2"/>